<name>A0A173Z5B7_9FIRM</name>
<accession>A0A173Z5B7</accession>
<gene>
    <name evidence="2" type="ORF">ERS852491_00293</name>
</gene>
<evidence type="ECO:0000313" key="3">
    <source>
        <dbReference type="Proteomes" id="UP000095544"/>
    </source>
</evidence>
<organism evidence="2 3">
    <name type="scientific">Faecalicatena contorta</name>
    <dbReference type="NCBI Taxonomy" id="39482"/>
    <lineage>
        <taxon>Bacteria</taxon>
        <taxon>Bacillati</taxon>
        <taxon>Bacillota</taxon>
        <taxon>Clostridia</taxon>
        <taxon>Lachnospirales</taxon>
        <taxon>Lachnospiraceae</taxon>
        <taxon>Faecalicatena</taxon>
    </lineage>
</organism>
<dbReference type="InterPro" id="IPR006528">
    <property type="entry name" value="Phage_head_morphogenesis_dom"/>
</dbReference>
<reference evidence="2 3" key="1">
    <citation type="submission" date="2015-09" db="EMBL/GenBank/DDBJ databases">
        <authorList>
            <consortium name="Pathogen Informatics"/>
        </authorList>
    </citation>
    <scope>NUCLEOTIDE SEQUENCE [LARGE SCALE GENOMIC DNA]</scope>
    <source>
        <strain evidence="2 3">2789STDY5834876</strain>
    </source>
</reference>
<dbReference type="EMBL" id="CYZU01000002">
    <property type="protein sequence ID" value="CUN70899.1"/>
    <property type="molecule type" value="Genomic_DNA"/>
</dbReference>
<dbReference type="AlphaFoldDB" id="A0A173Z5B7"/>
<protein>
    <submittedName>
        <fullName evidence="2">Phage Mu protein F like protein</fullName>
    </submittedName>
</protein>
<sequence>MFLFKQKKGKKKLRTQASIEILDRLNGYLDENTAEPVEFLVGFWKDQEDAFTYKEIRQAILDGVLSEETIRLWMQDYSIMVSERMYPVWQNAMAAGSIGQPIMDAFAADFAFDLNTPSVLSWINERGAEFVTSVTDEQKRAIKSMLTQHVNGTYTVDELSRVIRPCVGLTESQAKANLRYYNSVKTKLKEQHPKMKPESVRNKARDAAIKYAERQHRQRAFDIAQTEMAFAYNRGADEGIRQAQGQNFLGVMEKRWSTSGDGNVCDMCRGLDGMQIPMDDEFDFKGKILFAGQKRTPPAHPRCACAVQYIEVSPPVFKEGSG</sequence>
<dbReference type="Proteomes" id="UP000095544">
    <property type="component" value="Unassembled WGS sequence"/>
</dbReference>
<dbReference type="Pfam" id="PF04233">
    <property type="entry name" value="Phage_Mu_F"/>
    <property type="match status" value="1"/>
</dbReference>
<proteinExistence type="predicted"/>
<evidence type="ECO:0000259" key="1">
    <source>
        <dbReference type="Pfam" id="PF04233"/>
    </source>
</evidence>
<dbReference type="STRING" id="39482.ERS852491_00293"/>
<evidence type="ECO:0000313" key="2">
    <source>
        <dbReference type="EMBL" id="CUN70899.1"/>
    </source>
</evidence>
<feature type="domain" description="Phage head morphogenesis" evidence="1">
    <location>
        <begin position="214"/>
        <end position="307"/>
    </location>
</feature>